<keyword evidence="2" id="KW-0732">Signal</keyword>
<dbReference type="AlphaFoldDB" id="A0A1G9V7Y0"/>
<sequence>MARTLPLTTACAALTLALGLVTGAAQAASNATVVIQTGAQPGYVVPPPPAPRYERVPAARRGMVWSQGHWEWRGRRHVWVPGQWVRVRHGQRYVQPGWHQRNGQWVYAAGRWDRDGDGDGVPNRHDRRPNNPYRY</sequence>
<evidence type="ECO:0000313" key="3">
    <source>
        <dbReference type="EMBL" id="SDM68203.1"/>
    </source>
</evidence>
<keyword evidence="4" id="KW-1185">Reference proteome</keyword>
<dbReference type="OrthoDB" id="121499at2"/>
<accession>A0A1G9V7Y0</accession>
<gene>
    <name evidence="3" type="ORF">SAMN05428957_11191</name>
</gene>
<dbReference type="STRING" id="1527607.SAMN05428957_11191"/>
<feature type="chain" id="PRO_5011603739" evidence="2">
    <location>
        <begin position="28"/>
        <end position="135"/>
    </location>
</feature>
<organism evidence="3 4">
    <name type="scientific">Oryzisolibacter propanilivorax</name>
    <dbReference type="NCBI Taxonomy" id="1527607"/>
    <lineage>
        <taxon>Bacteria</taxon>
        <taxon>Pseudomonadati</taxon>
        <taxon>Pseudomonadota</taxon>
        <taxon>Betaproteobacteria</taxon>
        <taxon>Burkholderiales</taxon>
        <taxon>Comamonadaceae</taxon>
        <taxon>Oryzisolibacter</taxon>
    </lineage>
</organism>
<feature type="signal peptide" evidence="2">
    <location>
        <begin position="1"/>
        <end position="27"/>
    </location>
</feature>
<dbReference type="InterPro" id="IPR024447">
    <property type="entry name" value="YXWGXW_rpt"/>
</dbReference>
<evidence type="ECO:0000313" key="4">
    <source>
        <dbReference type="Proteomes" id="UP000198552"/>
    </source>
</evidence>
<evidence type="ECO:0000256" key="2">
    <source>
        <dbReference type="SAM" id="SignalP"/>
    </source>
</evidence>
<reference evidence="4" key="1">
    <citation type="submission" date="2016-10" db="EMBL/GenBank/DDBJ databases">
        <authorList>
            <person name="Varghese N."/>
            <person name="Submissions S."/>
        </authorList>
    </citation>
    <scope>NUCLEOTIDE SEQUENCE [LARGE SCALE GENOMIC DNA]</scope>
    <source>
        <strain evidence="4">EPL6</strain>
    </source>
</reference>
<protein>
    <submittedName>
        <fullName evidence="3">YXWGXW repeat-containing protein</fullName>
    </submittedName>
</protein>
<dbReference type="Proteomes" id="UP000198552">
    <property type="component" value="Unassembled WGS sequence"/>
</dbReference>
<dbReference type="RefSeq" id="WP_091572316.1">
    <property type="nucleotide sequence ID" value="NZ_FNHP01000011.1"/>
</dbReference>
<dbReference type="Pfam" id="PF12779">
    <property type="entry name" value="WXXGXW"/>
    <property type="match status" value="1"/>
</dbReference>
<proteinExistence type="predicted"/>
<feature type="region of interest" description="Disordered" evidence="1">
    <location>
        <begin position="113"/>
        <end position="135"/>
    </location>
</feature>
<name>A0A1G9V7Y0_9BURK</name>
<evidence type="ECO:0000256" key="1">
    <source>
        <dbReference type="SAM" id="MobiDB-lite"/>
    </source>
</evidence>
<dbReference type="EMBL" id="FNHP01000011">
    <property type="protein sequence ID" value="SDM68203.1"/>
    <property type="molecule type" value="Genomic_DNA"/>
</dbReference>